<dbReference type="eggNOG" id="COG2905">
    <property type="taxonomic scope" value="Bacteria"/>
</dbReference>
<dbReference type="AlphaFoldDB" id="X7E5M6"/>
<gene>
    <name evidence="1" type="ORF">MUS1_12225</name>
</gene>
<keyword evidence="2" id="KW-1185">Reference proteome</keyword>
<evidence type="ECO:0000313" key="1">
    <source>
        <dbReference type="EMBL" id="ETX11175.1"/>
    </source>
</evidence>
<proteinExistence type="predicted"/>
<dbReference type="InterPro" id="IPR018490">
    <property type="entry name" value="cNMP-bd_dom_sf"/>
</dbReference>
<dbReference type="Gene3D" id="2.60.120.10">
    <property type="entry name" value="Jelly Rolls"/>
    <property type="match status" value="1"/>
</dbReference>
<dbReference type="PATRIC" id="fig|1122207.3.peg.1579"/>
<accession>X7E5M6</accession>
<sequence>MEQRKPNGVLRAKLGPQDLFGFTFLDDHTDGEESYSAIAAESTLLYLIPHEALEKLLEDHPEYAEHFASQAQIRIQNALTSSGLTTTKAEKYVKPEAVIINHIVPEILSEGQLFDDAMHDLFRAMKGKKLY</sequence>
<name>X7E5M6_9GAMM</name>
<dbReference type="Proteomes" id="UP000054058">
    <property type="component" value="Unassembled WGS sequence"/>
</dbReference>
<reference evidence="1 2" key="1">
    <citation type="submission" date="2014-01" db="EMBL/GenBank/DDBJ databases">
        <title>Marinomonas ushuaiensis DSM 15871 Genome Sequencing.</title>
        <authorList>
            <person name="Lai Q."/>
            <person name="Shao Z.S."/>
        </authorList>
    </citation>
    <scope>NUCLEOTIDE SEQUENCE [LARGE SCALE GENOMIC DNA]</scope>
    <source>
        <strain evidence="1 2">DSM 15871</strain>
    </source>
</reference>
<dbReference type="STRING" id="1122207.MUS1_12225"/>
<organism evidence="1 2">
    <name type="scientific">Marinomonas ushuaiensis DSM 15871</name>
    <dbReference type="NCBI Taxonomy" id="1122207"/>
    <lineage>
        <taxon>Bacteria</taxon>
        <taxon>Pseudomonadati</taxon>
        <taxon>Pseudomonadota</taxon>
        <taxon>Gammaproteobacteria</taxon>
        <taxon>Oceanospirillales</taxon>
        <taxon>Oceanospirillaceae</taxon>
        <taxon>Marinomonas</taxon>
    </lineage>
</organism>
<evidence type="ECO:0000313" key="2">
    <source>
        <dbReference type="Proteomes" id="UP000054058"/>
    </source>
</evidence>
<evidence type="ECO:0008006" key="3">
    <source>
        <dbReference type="Google" id="ProtNLM"/>
    </source>
</evidence>
<dbReference type="EMBL" id="JAMB01000005">
    <property type="protein sequence ID" value="ETX11175.1"/>
    <property type="molecule type" value="Genomic_DNA"/>
</dbReference>
<comment type="caution">
    <text evidence="1">The sequence shown here is derived from an EMBL/GenBank/DDBJ whole genome shotgun (WGS) entry which is preliminary data.</text>
</comment>
<dbReference type="InterPro" id="IPR014710">
    <property type="entry name" value="RmlC-like_jellyroll"/>
</dbReference>
<protein>
    <recommendedName>
        <fullName evidence="3">Cyclic nucleotide-binding domain-containing protein</fullName>
    </recommendedName>
</protein>
<dbReference type="SUPFAM" id="SSF51206">
    <property type="entry name" value="cAMP-binding domain-like"/>
    <property type="match status" value="1"/>
</dbReference>